<feature type="domain" description="D-alanyl-D-alanine carboxypeptidase-like core" evidence="3">
    <location>
        <begin position="134"/>
        <end position="261"/>
    </location>
</feature>
<evidence type="ECO:0000256" key="2">
    <source>
        <dbReference type="SAM" id="SignalP"/>
    </source>
</evidence>
<dbReference type="EMBL" id="JACEGA010000001">
    <property type="protein sequence ID" value="MBB2181356.1"/>
    <property type="molecule type" value="Genomic_DNA"/>
</dbReference>
<feature type="chain" id="PRO_5038689355" evidence="2">
    <location>
        <begin position="22"/>
        <end position="426"/>
    </location>
</feature>
<dbReference type="GO" id="GO:0008233">
    <property type="term" value="F:peptidase activity"/>
    <property type="evidence" value="ECO:0007669"/>
    <property type="project" value="InterPro"/>
</dbReference>
<evidence type="ECO:0000313" key="4">
    <source>
        <dbReference type="EMBL" id="MBB2181356.1"/>
    </source>
</evidence>
<dbReference type="AlphaFoldDB" id="A0A839JVD5"/>
<dbReference type="Gene3D" id="3.30.1380.10">
    <property type="match status" value="1"/>
</dbReference>
<dbReference type="InterPro" id="IPR052179">
    <property type="entry name" value="DD-CPase-like"/>
</dbReference>
<protein>
    <submittedName>
        <fullName evidence="4">M15 family metallopeptidase</fullName>
    </submittedName>
</protein>
<dbReference type="RefSeq" id="WP_228351135.1">
    <property type="nucleotide sequence ID" value="NZ_JACEGA010000001.1"/>
</dbReference>
<dbReference type="InterPro" id="IPR003709">
    <property type="entry name" value="VanY-like_core_dom"/>
</dbReference>
<dbReference type="SUPFAM" id="SSF55166">
    <property type="entry name" value="Hedgehog/DD-peptidase"/>
    <property type="match status" value="1"/>
</dbReference>
<feature type="compositionally biased region" description="Pro residues" evidence="1">
    <location>
        <begin position="349"/>
        <end position="367"/>
    </location>
</feature>
<dbReference type="CDD" id="cd14852">
    <property type="entry name" value="LD-carboxypeptidase"/>
    <property type="match status" value="1"/>
</dbReference>
<name>A0A839JVD5_9FIRM</name>
<evidence type="ECO:0000313" key="5">
    <source>
        <dbReference type="Proteomes" id="UP000574276"/>
    </source>
</evidence>
<feature type="compositionally biased region" description="Acidic residues" evidence="1">
    <location>
        <begin position="371"/>
        <end position="389"/>
    </location>
</feature>
<dbReference type="PANTHER" id="PTHR34385">
    <property type="entry name" value="D-ALANYL-D-ALANINE CARBOXYPEPTIDASE"/>
    <property type="match status" value="1"/>
</dbReference>
<dbReference type="InterPro" id="IPR058193">
    <property type="entry name" value="VanY/YodJ_core_dom"/>
</dbReference>
<sequence>MKRKTRRLFITSLLAVTSISAAVFTLISQADNNSSYGQVIQPLESDSSETKKTDYKYIPPTLVGQEPFDDEPAFFSSTNKKKEAFVPATEMDLEPSSITVFVNKEHALPKTYEPDNLVHPNILFDINYQDERTLLRQEAAEAIEKCFADAEEEGIILYGISGYRSYERQKHIFTNNIRKKGKDYTLLYSAVPGTSEHQTGLAIDVSSKSLGFRLVTSFAESPEGIWLAKHAHLYGYIIRYPKDKAEVTGYAYEPWHIRYVGVDLATYLYNNDLTLDEYYNYVPSKDFDFETLYSDLINYIPPRVTIIPIDGEGEETEETDEFQDEDTADGDTKEEDSTDSDTQGKVTPSPAPVPATPTPKPVNPPKNPNIDEAEDDTDTEIPDEEEPDKDEVPSEGNVPIGNEPNEDEHPMDGISSTPTVTISPVS</sequence>
<keyword evidence="5" id="KW-1185">Reference proteome</keyword>
<gene>
    <name evidence="4" type="ORF">H0486_00405</name>
</gene>
<proteinExistence type="predicted"/>
<dbReference type="PANTHER" id="PTHR34385:SF1">
    <property type="entry name" value="PEPTIDOGLYCAN L-ALANYL-D-GLUTAMATE ENDOPEPTIDASE CWLK"/>
    <property type="match status" value="1"/>
</dbReference>
<dbReference type="GO" id="GO:0006508">
    <property type="term" value="P:proteolysis"/>
    <property type="evidence" value="ECO:0007669"/>
    <property type="project" value="InterPro"/>
</dbReference>
<evidence type="ECO:0000259" key="3">
    <source>
        <dbReference type="Pfam" id="PF02557"/>
    </source>
</evidence>
<comment type="caution">
    <text evidence="4">The sequence shown here is derived from an EMBL/GenBank/DDBJ whole genome shotgun (WGS) entry which is preliminary data.</text>
</comment>
<evidence type="ECO:0000256" key="1">
    <source>
        <dbReference type="SAM" id="MobiDB-lite"/>
    </source>
</evidence>
<feature type="compositionally biased region" description="Low complexity" evidence="1">
    <location>
        <begin position="414"/>
        <end position="426"/>
    </location>
</feature>
<feature type="compositionally biased region" description="Acidic residues" evidence="1">
    <location>
        <begin position="312"/>
        <end position="339"/>
    </location>
</feature>
<feature type="signal peptide" evidence="2">
    <location>
        <begin position="1"/>
        <end position="21"/>
    </location>
</feature>
<dbReference type="Proteomes" id="UP000574276">
    <property type="component" value="Unassembled WGS sequence"/>
</dbReference>
<dbReference type="Pfam" id="PF02557">
    <property type="entry name" value="VanY"/>
    <property type="match status" value="1"/>
</dbReference>
<reference evidence="4 5" key="1">
    <citation type="submission" date="2020-07" db="EMBL/GenBank/DDBJ databases">
        <title>Characterization and genome sequencing of isolate MD1, a novel member within the family Lachnospiraceae.</title>
        <authorList>
            <person name="Rettenmaier R."/>
            <person name="Di Bello L."/>
            <person name="Zinser C."/>
            <person name="Scheitz K."/>
            <person name="Liebl W."/>
            <person name="Zverlov V."/>
        </authorList>
    </citation>
    <scope>NUCLEOTIDE SEQUENCE [LARGE SCALE GENOMIC DNA]</scope>
    <source>
        <strain evidence="4 5">MD1</strain>
    </source>
</reference>
<organism evidence="4 5">
    <name type="scientific">Variimorphobacter saccharofermentans</name>
    <dbReference type="NCBI Taxonomy" id="2755051"/>
    <lineage>
        <taxon>Bacteria</taxon>
        <taxon>Bacillati</taxon>
        <taxon>Bacillota</taxon>
        <taxon>Clostridia</taxon>
        <taxon>Lachnospirales</taxon>
        <taxon>Lachnospiraceae</taxon>
        <taxon>Variimorphobacter</taxon>
    </lineage>
</organism>
<dbReference type="InterPro" id="IPR009045">
    <property type="entry name" value="Zn_M74/Hedgehog-like"/>
</dbReference>
<accession>A0A839JVD5</accession>
<feature type="region of interest" description="Disordered" evidence="1">
    <location>
        <begin position="312"/>
        <end position="426"/>
    </location>
</feature>
<keyword evidence="2" id="KW-0732">Signal</keyword>